<keyword evidence="1" id="KW-0732">Signal</keyword>
<protein>
    <submittedName>
        <fullName evidence="2">Lipoprotein/NMB1162</fullName>
    </submittedName>
</protein>
<feature type="signal peptide" evidence="1">
    <location>
        <begin position="1"/>
        <end position="21"/>
    </location>
</feature>
<keyword evidence="2" id="KW-0449">Lipoprotein</keyword>
<dbReference type="EMBL" id="CADILG010000042">
    <property type="protein sequence ID" value="CAB3909783.1"/>
    <property type="molecule type" value="Genomic_DNA"/>
</dbReference>
<dbReference type="AlphaFoldDB" id="A0A6S7EHU3"/>
<proteinExistence type="predicted"/>
<accession>A0A6S7EHU3</accession>
<dbReference type="PROSITE" id="PS51257">
    <property type="entry name" value="PROKAR_LIPOPROTEIN"/>
    <property type="match status" value="1"/>
</dbReference>
<dbReference type="Gene3D" id="3.40.50.10610">
    <property type="entry name" value="ABC-type transport auxiliary lipoprotein component"/>
    <property type="match status" value="1"/>
</dbReference>
<dbReference type="InterPro" id="IPR008517">
    <property type="entry name" value="GNA1162-like"/>
</dbReference>
<reference evidence="2 3" key="1">
    <citation type="submission" date="2020-04" db="EMBL/GenBank/DDBJ databases">
        <authorList>
            <person name="De Canck E."/>
        </authorList>
    </citation>
    <scope>NUCLEOTIDE SEQUENCE [LARGE SCALE GENOMIC DNA]</scope>
    <source>
        <strain evidence="2 3">LMG 26858</strain>
    </source>
</reference>
<dbReference type="Pfam" id="PF05643">
    <property type="entry name" value="GNA1162-like"/>
    <property type="match status" value="1"/>
</dbReference>
<gene>
    <name evidence="2" type="ORF">LMG26858_04672</name>
</gene>
<evidence type="ECO:0000313" key="2">
    <source>
        <dbReference type="EMBL" id="CAB3909783.1"/>
    </source>
</evidence>
<name>A0A6S7EHU3_9BURK</name>
<sequence>MQRLIKAALAVCAAAALAGCAAPRTAEKNDYSKFRAENPRSVLVVPVVNRSVEVDAPDSLLTTVTMPLAERGYYVFPVNLVKQVMNEEGMSDADMVHANDPVRLAGLFGADSVLYISIERWDARYAVIGTTVTVALTYTLKSGKTGETIWETQQSVAYSSRSDQGLIGALINAAIAKAAPSYMPLARQANTTAIYVRGRGLPAGPYDPVYQKDQNLF</sequence>
<evidence type="ECO:0000256" key="1">
    <source>
        <dbReference type="SAM" id="SignalP"/>
    </source>
</evidence>
<feature type="chain" id="PRO_5028842121" evidence="1">
    <location>
        <begin position="22"/>
        <end position="217"/>
    </location>
</feature>
<evidence type="ECO:0000313" key="3">
    <source>
        <dbReference type="Proteomes" id="UP000494117"/>
    </source>
</evidence>
<dbReference type="Proteomes" id="UP000494117">
    <property type="component" value="Unassembled WGS sequence"/>
</dbReference>
<keyword evidence="3" id="KW-1185">Reference proteome</keyword>
<organism evidence="2 3">
    <name type="scientific">Achromobacter anxifer</name>
    <dbReference type="NCBI Taxonomy" id="1287737"/>
    <lineage>
        <taxon>Bacteria</taxon>
        <taxon>Pseudomonadati</taxon>
        <taxon>Pseudomonadota</taxon>
        <taxon>Betaproteobacteria</taxon>
        <taxon>Burkholderiales</taxon>
        <taxon>Alcaligenaceae</taxon>
        <taxon>Achromobacter</taxon>
    </lineage>
</organism>